<keyword evidence="2" id="KW-1185">Reference proteome</keyword>
<evidence type="ECO:0000313" key="2">
    <source>
        <dbReference type="Proteomes" id="UP001610446"/>
    </source>
</evidence>
<accession>A0ABR4KAQ4</accession>
<organism evidence="1 2">
    <name type="scientific">Aspergillus pseudoustus</name>
    <dbReference type="NCBI Taxonomy" id="1810923"/>
    <lineage>
        <taxon>Eukaryota</taxon>
        <taxon>Fungi</taxon>
        <taxon>Dikarya</taxon>
        <taxon>Ascomycota</taxon>
        <taxon>Pezizomycotina</taxon>
        <taxon>Eurotiomycetes</taxon>
        <taxon>Eurotiomycetidae</taxon>
        <taxon>Eurotiales</taxon>
        <taxon>Aspergillaceae</taxon>
        <taxon>Aspergillus</taxon>
        <taxon>Aspergillus subgen. Nidulantes</taxon>
    </lineage>
</organism>
<comment type="caution">
    <text evidence="1">The sequence shown here is derived from an EMBL/GenBank/DDBJ whole genome shotgun (WGS) entry which is preliminary data.</text>
</comment>
<name>A0ABR4KAQ4_9EURO</name>
<evidence type="ECO:0008006" key="3">
    <source>
        <dbReference type="Google" id="ProtNLM"/>
    </source>
</evidence>
<sequence>MASLIPTSQSCRELLTELELLQPTVRQSVRSITLSRSMMWSDEAGNHLRPALHLAAVLLDWKELEAITIAMPEDLTAGQKETGDHDYWSWTLHRRLLAAFTQGRWQEIRLVHPTTYTDPNIFLYHNIKYVEEWILPLEPQRLLGIRRSHYWNTLDAGSHRQPASRERVNQDCEHIWAERGIVIQAENPGPGEMGTVLAVRWRAPWIREYRQAATTFPIPKPPSLIPWQLLSSIEVPPFLQLLPQWRVALCREHGDCFTQDDLGHHLIHHHGATEDESTDVCFSSPIQELAKTWKDVVHPQHRITAIPCLQVIDGYQCTDIFCQFRTATMTSWISHCRKTGHSSFEMKKSRMFCQTLSSCPTNVRYFAVYPLDDFSFPLADDQKNIKDLRRLQGSEDACG</sequence>
<reference evidence="1 2" key="1">
    <citation type="submission" date="2024-07" db="EMBL/GenBank/DDBJ databases">
        <title>Section-level genome sequencing and comparative genomics of Aspergillus sections Usti and Cavernicolus.</title>
        <authorList>
            <consortium name="Lawrence Berkeley National Laboratory"/>
            <person name="Nybo J.L."/>
            <person name="Vesth T.C."/>
            <person name="Theobald S."/>
            <person name="Frisvad J.C."/>
            <person name="Larsen T.O."/>
            <person name="Kjaerboelling I."/>
            <person name="Rothschild-Mancinelli K."/>
            <person name="Lyhne E.K."/>
            <person name="Kogle M.E."/>
            <person name="Barry K."/>
            <person name="Clum A."/>
            <person name="Na H."/>
            <person name="Ledsgaard L."/>
            <person name="Lin J."/>
            <person name="Lipzen A."/>
            <person name="Kuo A."/>
            <person name="Riley R."/>
            <person name="Mondo S."/>
            <person name="Labutti K."/>
            <person name="Haridas S."/>
            <person name="Pangalinan J."/>
            <person name="Salamov A.A."/>
            <person name="Simmons B.A."/>
            <person name="Magnuson J.K."/>
            <person name="Chen J."/>
            <person name="Drula E."/>
            <person name="Henrissat B."/>
            <person name="Wiebenga A."/>
            <person name="Lubbers R.J."/>
            <person name="Gomes A.C."/>
            <person name="Makela M.R."/>
            <person name="Stajich J."/>
            <person name="Grigoriev I.V."/>
            <person name="Mortensen U.H."/>
            <person name="De Vries R.P."/>
            <person name="Baker S.E."/>
            <person name="Andersen M.R."/>
        </authorList>
    </citation>
    <scope>NUCLEOTIDE SEQUENCE [LARGE SCALE GENOMIC DNA]</scope>
    <source>
        <strain evidence="1 2">CBS 123904</strain>
    </source>
</reference>
<evidence type="ECO:0000313" key="1">
    <source>
        <dbReference type="EMBL" id="KAL2848879.1"/>
    </source>
</evidence>
<proteinExistence type="predicted"/>
<dbReference type="EMBL" id="JBFXLU010000046">
    <property type="protein sequence ID" value="KAL2848879.1"/>
    <property type="molecule type" value="Genomic_DNA"/>
</dbReference>
<dbReference type="Proteomes" id="UP001610446">
    <property type="component" value="Unassembled WGS sequence"/>
</dbReference>
<dbReference type="Pfam" id="PF12013">
    <property type="entry name" value="OrsD"/>
    <property type="match status" value="1"/>
</dbReference>
<protein>
    <recommendedName>
        <fullName evidence="3">C2H2-type domain-containing protein</fullName>
    </recommendedName>
</protein>
<dbReference type="InterPro" id="IPR022698">
    <property type="entry name" value="OrsD"/>
</dbReference>
<gene>
    <name evidence="1" type="ORF">BJY01DRAFT_211218</name>
</gene>